<evidence type="ECO:0000256" key="6">
    <source>
        <dbReference type="ARBA" id="ARBA00022449"/>
    </source>
</evidence>
<sequence>MLHGKIFKNMLIVALPLAACSIMQQLFNSVGVAVVGRFAGSEALAAVGSNGAVINLLVTLFSGISLGSNVIIAGYIGEGNQQKIPSVVHTAVTLALISGILLLLLGQIISHPILLLMGAPKDVLHLATVYLRIYFLGMPFMMLYDFGASILRSIGDTKRPLLALIVSGVVNVILNFLLVAGFHMDVAGAGIATVVANGVSALLVILFLLHEEEPIRVSFKKLEINTSELIRILKIGVPAGLQGMVFSVANVCIQSSINSFGSKAIAGSSTALNFEYITYFIVNAFAQTTVTFTSQNYSGKMYDRCKKVFREAMLASMIFCGILSMVFILGRNFFIGLYTTDPDVIHYAMIRLVIITSLELLTSTYEISGAALRGMGHSMTPAALTVFGSCVLRLIWIATAIRIWHNYTLLIWIYPISWVLTGTMVLTAYFLTRNKLFNQ</sequence>
<evidence type="ECO:0000256" key="7">
    <source>
        <dbReference type="ARBA" id="ARBA00022475"/>
    </source>
</evidence>
<feature type="transmembrane region" description="Helical" evidence="13">
    <location>
        <begin position="344"/>
        <end position="361"/>
    </location>
</feature>
<feature type="transmembrane region" description="Helical" evidence="13">
    <location>
        <begin position="129"/>
        <end position="148"/>
    </location>
</feature>
<comment type="subcellular location">
    <subcellularLocation>
        <location evidence="2">Cell membrane</location>
        <topology evidence="2">Multi-pass membrane protein</topology>
    </subcellularLocation>
</comment>
<dbReference type="InterPro" id="IPR048279">
    <property type="entry name" value="MdtK-like"/>
</dbReference>
<keyword evidence="5" id="KW-0813">Transport</keyword>
<dbReference type="Pfam" id="PF01554">
    <property type="entry name" value="MatE"/>
    <property type="match status" value="2"/>
</dbReference>
<evidence type="ECO:0000256" key="4">
    <source>
        <dbReference type="ARBA" id="ARBA00020268"/>
    </source>
</evidence>
<keyword evidence="9 13" id="KW-1133">Transmembrane helix</keyword>
<feature type="transmembrane region" description="Helical" evidence="13">
    <location>
        <begin position="229"/>
        <end position="256"/>
    </location>
</feature>
<evidence type="ECO:0000256" key="5">
    <source>
        <dbReference type="ARBA" id="ARBA00022448"/>
    </source>
</evidence>
<feature type="transmembrane region" description="Helical" evidence="13">
    <location>
        <begin position="160"/>
        <end position="180"/>
    </location>
</feature>
<evidence type="ECO:0000256" key="12">
    <source>
        <dbReference type="ARBA" id="ARBA00031636"/>
    </source>
</evidence>
<dbReference type="Proteomes" id="UP000647235">
    <property type="component" value="Unassembled WGS sequence"/>
</dbReference>
<evidence type="ECO:0000256" key="10">
    <source>
        <dbReference type="ARBA" id="ARBA00023065"/>
    </source>
</evidence>
<reference evidence="14 15" key="1">
    <citation type="submission" date="2020-08" db="EMBL/GenBank/DDBJ databases">
        <title>Genome public.</title>
        <authorList>
            <person name="Liu C."/>
            <person name="Sun Q."/>
        </authorList>
    </citation>
    <scope>NUCLEOTIDE SEQUENCE [LARGE SCALE GENOMIC DNA]</scope>
    <source>
        <strain evidence="14 15">NSJ-36</strain>
    </source>
</reference>
<comment type="similarity">
    <text evidence="3">Belongs to the multi antimicrobial extrusion (MATE) (TC 2.A.66.1) family.</text>
</comment>
<feature type="transmembrane region" description="Helical" evidence="13">
    <location>
        <begin position="186"/>
        <end position="209"/>
    </location>
</feature>
<evidence type="ECO:0000256" key="3">
    <source>
        <dbReference type="ARBA" id="ARBA00010199"/>
    </source>
</evidence>
<evidence type="ECO:0000313" key="15">
    <source>
        <dbReference type="Proteomes" id="UP000647235"/>
    </source>
</evidence>
<evidence type="ECO:0000313" key="14">
    <source>
        <dbReference type="EMBL" id="MBC5665825.1"/>
    </source>
</evidence>
<dbReference type="InterPro" id="IPR002528">
    <property type="entry name" value="MATE_fam"/>
</dbReference>
<feature type="transmembrane region" description="Helical" evidence="13">
    <location>
        <begin position="411"/>
        <end position="431"/>
    </location>
</feature>
<evidence type="ECO:0000256" key="11">
    <source>
        <dbReference type="ARBA" id="ARBA00023136"/>
    </source>
</evidence>
<comment type="caution">
    <text evidence="14">The sequence shown here is derived from an EMBL/GenBank/DDBJ whole genome shotgun (WGS) entry which is preliminary data.</text>
</comment>
<organism evidence="14 15">
    <name type="scientific">Dorea hominis</name>
    <dbReference type="NCBI Taxonomy" id="2763040"/>
    <lineage>
        <taxon>Bacteria</taxon>
        <taxon>Bacillati</taxon>
        <taxon>Bacillota</taxon>
        <taxon>Clostridia</taxon>
        <taxon>Lachnospirales</taxon>
        <taxon>Lachnospiraceae</taxon>
        <taxon>Dorea</taxon>
    </lineage>
</organism>
<keyword evidence="10" id="KW-0406">Ion transport</keyword>
<protein>
    <recommendedName>
        <fullName evidence="4">Probable multidrug resistance protein NorM</fullName>
    </recommendedName>
    <alternativeName>
        <fullName evidence="12">Multidrug-efflux transporter</fullName>
    </alternativeName>
</protein>
<dbReference type="EMBL" id="JACOOY010000015">
    <property type="protein sequence ID" value="MBC5665825.1"/>
    <property type="molecule type" value="Genomic_DNA"/>
</dbReference>
<dbReference type="InterPro" id="IPR050222">
    <property type="entry name" value="MATE_MdtK"/>
</dbReference>
<evidence type="ECO:0000256" key="9">
    <source>
        <dbReference type="ARBA" id="ARBA00022989"/>
    </source>
</evidence>
<feature type="transmembrane region" description="Helical" evidence="13">
    <location>
        <begin position="53"/>
        <end position="76"/>
    </location>
</feature>
<dbReference type="PANTHER" id="PTHR43298:SF2">
    <property type="entry name" value="FMN_FAD EXPORTER YEEO-RELATED"/>
    <property type="match status" value="1"/>
</dbReference>
<feature type="transmembrane region" description="Helical" evidence="13">
    <location>
        <begin position="382"/>
        <end position="405"/>
    </location>
</feature>
<proteinExistence type="inferred from homology"/>
<name>A0ABR7EWU9_9FIRM</name>
<feature type="transmembrane region" description="Helical" evidence="13">
    <location>
        <begin position="314"/>
        <end position="338"/>
    </location>
</feature>
<accession>A0ABR7EWU9</accession>
<evidence type="ECO:0000256" key="2">
    <source>
        <dbReference type="ARBA" id="ARBA00004651"/>
    </source>
</evidence>
<gene>
    <name evidence="14" type="ORF">H8S07_11230</name>
</gene>
<comment type="function">
    <text evidence="1">Multidrug efflux pump.</text>
</comment>
<dbReference type="NCBIfam" id="TIGR00797">
    <property type="entry name" value="matE"/>
    <property type="match status" value="1"/>
</dbReference>
<evidence type="ECO:0000256" key="1">
    <source>
        <dbReference type="ARBA" id="ARBA00003408"/>
    </source>
</evidence>
<feature type="transmembrane region" description="Helical" evidence="13">
    <location>
        <begin position="88"/>
        <end position="109"/>
    </location>
</feature>
<evidence type="ECO:0000256" key="13">
    <source>
        <dbReference type="SAM" id="Phobius"/>
    </source>
</evidence>
<keyword evidence="6" id="KW-0050">Antiport</keyword>
<dbReference type="PANTHER" id="PTHR43298">
    <property type="entry name" value="MULTIDRUG RESISTANCE PROTEIN NORM-RELATED"/>
    <property type="match status" value="1"/>
</dbReference>
<keyword evidence="15" id="KW-1185">Reference proteome</keyword>
<evidence type="ECO:0000256" key="8">
    <source>
        <dbReference type="ARBA" id="ARBA00022692"/>
    </source>
</evidence>
<keyword evidence="8 13" id="KW-0812">Transmembrane</keyword>
<keyword evidence="11 13" id="KW-0472">Membrane</keyword>
<keyword evidence="7" id="KW-1003">Cell membrane</keyword>
<dbReference type="CDD" id="cd13138">
    <property type="entry name" value="MATE_yoeA_like"/>
    <property type="match status" value="1"/>
</dbReference>
<dbReference type="PIRSF" id="PIRSF006603">
    <property type="entry name" value="DinF"/>
    <property type="match status" value="1"/>
</dbReference>